<dbReference type="PANTHER" id="PTHR47396">
    <property type="entry name" value="TYPE I RESTRICTION ENZYME ECOKI R PROTEIN"/>
    <property type="match status" value="1"/>
</dbReference>
<dbReference type="SUPFAM" id="SSF52540">
    <property type="entry name" value="P-loop containing nucleoside triphosphate hydrolases"/>
    <property type="match status" value="2"/>
</dbReference>
<keyword evidence="2" id="KW-0547">Nucleotide-binding</keyword>
<reference evidence="6 7" key="1">
    <citation type="journal article" date="2016" name="Environ. Microbiol.">
        <title>Genomic diversification of marine cyanophages into stable ecotypes.</title>
        <authorList>
            <person name="Marston M.F."/>
            <person name="Martiny J.B."/>
        </authorList>
    </citation>
    <scope>NUCLEOTIDE SEQUENCE [LARGE SCALE GENOMIC DNA]</scope>
    <source>
        <strain evidence="3">Np_05_0604</strain>
        <strain evidence="4">Sn_08_0709</strain>
        <strain evidence="5">W2_10_0709</strain>
    </source>
</reference>
<dbReference type="Proteomes" id="UP000225786">
    <property type="component" value="Segment"/>
</dbReference>
<dbReference type="InterPro" id="IPR006935">
    <property type="entry name" value="Helicase/UvrB_N"/>
</dbReference>
<dbReference type="Proteomes" id="UP000225478">
    <property type="component" value="Segment"/>
</dbReference>
<evidence type="ECO:0000313" key="6">
    <source>
        <dbReference type="Proteomes" id="UP000222561"/>
    </source>
</evidence>
<organism evidence="2 8">
    <name type="scientific">Cyanophage S-RIM44</name>
    <dbReference type="NCBI Taxonomy" id="1278485"/>
    <lineage>
        <taxon>Viruses</taxon>
        <taxon>Duplodnaviria</taxon>
        <taxon>Heunggongvirae</taxon>
        <taxon>Uroviricota</taxon>
        <taxon>Caudoviricetes</taxon>
        <taxon>Pantevenvirales</taxon>
        <taxon>Kyanoviridae</taxon>
        <taxon>Vellamovirus</taxon>
        <taxon>Vellamovirus rhodeisland44</taxon>
    </lineage>
</organism>
<protein>
    <submittedName>
        <fullName evidence="2">DNA helicase</fullName>
    </submittedName>
</protein>
<evidence type="ECO:0000313" key="4">
    <source>
        <dbReference type="EMBL" id="AOO12465.1"/>
    </source>
</evidence>
<dbReference type="EMBL" id="KU594607">
    <property type="protein sequence ID" value="AMO43292.1"/>
    <property type="molecule type" value="Genomic_DNA"/>
</dbReference>
<dbReference type="EMBL" id="KX349297">
    <property type="protein sequence ID" value="AOO12930.1"/>
    <property type="molecule type" value="Genomic_DNA"/>
</dbReference>
<dbReference type="GO" id="GO:0005524">
    <property type="term" value="F:ATP binding"/>
    <property type="evidence" value="ECO:0007669"/>
    <property type="project" value="InterPro"/>
</dbReference>
<dbReference type="InterPro" id="IPR001650">
    <property type="entry name" value="Helicase_C-like"/>
</dbReference>
<evidence type="ECO:0000259" key="1">
    <source>
        <dbReference type="PROSITE" id="PS51192"/>
    </source>
</evidence>
<evidence type="ECO:0000313" key="5">
    <source>
        <dbReference type="EMBL" id="AOO12930.1"/>
    </source>
</evidence>
<dbReference type="Gene3D" id="3.40.50.300">
    <property type="entry name" value="P-loop containing nucleotide triphosphate hydrolases"/>
    <property type="match status" value="2"/>
</dbReference>
<dbReference type="Proteomes" id="UP000222561">
    <property type="component" value="Segment"/>
</dbReference>
<sequence>MQLRPHQQRALDAMENASKGQIIVPTGGGKTLIAIMDVVRRLCSAETPQTIVVVAPRIMLATQLSSEYLEFITNANVLHVHSGETKHFSTTKSDRIDLFTRMCHHVGEHVIIFTTYHSLGRIIDAGIDINCCYFDEAHNAVQRNHFVGVAAASMTADASYFFTATPKHTRRTNRGMNNGEIYGSVLENVPAPELIAGGSILPPTILPFEVDYARQKGADAAVNDRDMLLGVVDSLDAASASKVLVASPASKIMGAMLFKTDIMHQLRERGYDVLHITSKYGAYVNKTKVNRQEFFNTFDAWGKDPNKKFIIFHYSILSEGINVHGLTHTVMLRQLDVIEMAQTIGRVIRMNRQDTVDIANGKIAAGDVAMYRKSTGYVTVPVFKNYGAPTIKRLQAIVNTVFVDGMPATSVVA</sequence>
<dbReference type="PROSITE" id="PS51192">
    <property type="entry name" value="HELICASE_ATP_BIND_1"/>
    <property type="match status" value="1"/>
</dbReference>
<evidence type="ECO:0000313" key="3">
    <source>
        <dbReference type="EMBL" id="AOO11764.1"/>
    </source>
</evidence>
<keyword evidence="2" id="KW-0347">Helicase</keyword>
<dbReference type="InterPro" id="IPR027417">
    <property type="entry name" value="P-loop_NTPase"/>
</dbReference>
<gene>
    <name evidence="3" type="ORF">Np050604_048</name>
    <name evidence="4" type="ORF">Sn080709_048</name>
    <name evidence="5" type="ORF">W2100709_048</name>
    <name evidence="2" type="ORF">W270710_048</name>
</gene>
<feature type="domain" description="Helicase ATP-binding" evidence="1">
    <location>
        <begin position="11"/>
        <end position="184"/>
    </location>
</feature>
<dbReference type="Pfam" id="PF00271">
    <property type="entry name" value="Helicase_C"/>
    <property type="match status" value="1"/>
</dbReference>
<dbReference type="SMART" id="SM00487">
    <property type="entry name" value="DEXDc"/>
    <property type="match status" value="1"/>
</dbReference>
<dbReference type="GO" id="GO:0016787">
    <property type="term" value="F:hydrolase activity"/>
    <property type="evidence" value="ECO:0007669"/>
    <property type="project" value="InterPro"/>
</dbReference>
<keyword evidence="2" id="KW-0067">ATP-binding</keyword>
<evidence type="ECO:0000313" key="8">
    <source>
        <dbReference type="Proteomes" id="UP000225786"/>
    </source>
</evidence>
<dbReference type="InterPro" id="IPR050742">
    <property type="entry name" value="Helicase_Restrict-Modif_Enz"/>
</dbReference>
<dbReference type="InterPro" id="IPR014001">
    <property type="entry name" value="Helicase_ATP-bd"/>
</dbReference>
<dbReference type="GO" id="GO:0003677">
    <property type="term" value="F:DNA binding"/>
    <property type="evidence" value="ECO:0007669"/>
    <property type="project" value="InterPro"/>
</dbReference>
<evidence type="ECO:0000313" key="2">
    <source>
        <dbReference type="EMBL" id="AMO43292.1"/>
    </source>
</evidence>
<accession>A0A127KMI2</accession>
<dbReference type="Pfam" id="PF04851">
    <property type="entry name" value="ResIII"/>
    <property type="match status" value="1"/>
</dbReference>
<dbReference type="EMBL" id="KX349292">
    <property type="protein sequence ID" value="AOO11764.1"/>
    <property type="molecule type" value="Genomic_DNA"/>
</dbReference>
<dbReference type="EMBL" id="KX349295">
    <property type="protein sequence ID" value="AOO12465.1"/>
    <property type="molecule type" value="Genomic_DNA"/>
</dbReference>
<dbReference type="Proteomes" id="UP000225402">
    <property type="component" value="Segment"/>
</dbReference>
<dbReference type="GO" id="GO:0004386">
    <property type="term" value="F:helicase activity"/>
    <property type="evidence" value="ECO:0007669"/>
    <property type="project" value="UniProtKB-KW"/>
</dbReference>
<evidence type="ECO:0000313" key="7">
    <source>
        <dbReference type="Proteomes" id="UP000225402"/>
    </source>
</evidence>
<dbReference type="PANTHER" id="PTHR47396:SF1">
    <property type="entry name" value="ATP-DEPENDENT HELICASE IRC3-RELATED"/>
    <property type="match status" value="1"/>
</dbReference>
<keyword evidence="2" id="KW-0378">Hydrolase</keyword>
<proteinExistence type="predicted"/>
<reference evidence="2 8" key="2">
    <citation type="submission" date="2016-01" db="EMBL/GenBank/DDBJ databases">
        <title>The genomic content and context of auxiliary metabolic genes in marine cyanophages.</title>
        <authorList>
            <person name="Marston M.F."/>
            <person name="Martiny J.B.H."/>
            <person name="Crummett L.T."/>
        </authorList>
    </citation>
    <scope>NUCLEOTIDE SEQUENCE [LARGE SCALE GENOMIC DNA]</scope>
    <source>
        <strain evidence="2">W2_07_0710</strain>
    </source>
</reference>
<name>A0A127KMI2_9CAUD</name>